<dbReference type="PANTHER" id="PTHR23084:SF263">
    <property type="entry name" value="MORN REPEAT-CONTAINING PROTEIN 1"/>
    <property type="match status" value="1"/>
</dbReference>
<dbReference type="EMBL" id="HBGU01006136">
    <property type="protein sequence ID" value="CAD9403825.1"/>
    <property type="molecule type" value="Transcribed_RNA"/>
</dbReference>
<dbReference type="SUPFAM" id="SSF82185">
    <property type="entry name" value="Histone H3 K4-specific methyltransferase SET7/9 N-terminal domain"/>
    <property type="match status" value="1"/>
</dbReference>
<dbReference type="AlphaFoldDB" id="A0A7S2BQF4"/>
<dbReference type="PANTHER" id="PTHR23084">
    <property type="entry name" value="PHOSPHATIDYLINOSITOL-4-PHOSPHATE 5-KINASE RELATED"/>
    <property type="match status" value="1"/>
</dbReference>
<gene>
    <name evidence="3" type="ORF">CBRE1094_LOCUS3342</name>
</gene>
<proteinExistence type="predicted"/>
<dbReference type="SMART" id="SM00698">
    <property type="entry name" value="MORN"/>
    <property type="match status" value="3"/>
</dbReference>
<organism evidence="3">
    <name type="scientific">Haptolina brevifila</name>
    <dbReference type="NCBI Taxonomy" id="156173"/>
    <lineage>
        <taxon>Eukaryota</taxon>
        <taxon>Haptista</taxon>
        <taxon>Haptophyta</taxon>
        <taxon>Prymnesiophyceae</taxon>
        <taxon>Prymnesiales</taxon>
        <taxon>Prymnesiaceae</taxon>
        <taxon>Haptolina</taxon>
    </lineage>
</organism>
<dbReference type="Pfam" id="PF02493">
    <property type="entry name" value="MORN"/>
    <property type="match status" value="3"/>
</dbReference>
<protein>
    <recommendedName>
        <fullName evidence="4">MORN repeat-containing protein 5</fullName>
    </recommendedName>
</protein>
<evidence type="ECO:0000313" key="3">
    <source>
        <dbReference type="EMBL" id="CAD9403825.1"/>
    </source>
</evidence>
<keyword evidence="1" id="KW-0677">Repeat</keyword>
<sequence>MDATLMLQLMREGAPNSELLLAKDRDDLIKIAERHNIHVPKLTPEAKSQEPEATQTVDAPDPESAYGGLAGSPALSRARAWRYQYMVNGISPVSPNSAAAEGSSTGPGVGSPTGPGGGWPTGQEHMTAEATEAMMMAAAAAATETAPPSDMALFEGTYEGAQNELGQREGVGTCTYSNGSTYHGEWKANVQEGRGMVRYADGSVFVGSFSKGVKNGSGTYAYNDGRVEVARYVNGTNDRGEGAMWSPHRHSAWRIMRDGEEVEEISLAEAASVAGRVGEPVPERGWREAQLAKGA</sequence>
<evidence type="ECO:0000256" key="2">
    <source>
        <dbReference type="SAM" id="MobiDB-lite"/>
    </source>
</evidence>
<evidence type="ECO:0008006" key="4">
    <source>
        <dbReference type="Google" id="ProtNLM"/>
    </source>
</evidence>
<dbReference type="Gene3D" id="2.20.110.10">
    <property type="entry name" value="Histone H3 K4-specific methyltransferase SET7/9 N-terminal domain"/>
    <property type="match status" value="1"/>
</dbReference>
<accession>A0A7S2BQF4</accession>
<feature type="region of interest" description="Disordered" evidence="2">
    <location>
        <begin position="41"/>
        <end position="70"/>
    </location>
</feature>
<evidence type="ECO:0000256" key="1">
    <source>
        <dbReference type="ARBA" id="ARBA00022737"/>
    </source>
</evidence>
<reference evidence="3" key="1">
    <citation type="submission" date="2021-01" db="EMBL/GenBank/DDBJ databases">
        <authorList>
            <person name="Corre E."/>
            <person name="Pelletier E."/>
            <person name="Niang G."/>
            <person name="Scheremetjew M."/>
            <person name="Finn R."/>
            <person name="Kale V."/>
            <person name="Holt S."/>
            <person name="Cochrane G."/>
            <person name="Meng A."/>
            <person name="Brown T."/>
            <person name="Cohen L."/>
        </authorList>
    </citation>
    <scope>NUCLEOTIDE SEQUENCE</scope>
    <source>
        <strain evidence="3">UTEX LB 985</strain>
    </source>
</reference>
<name>A0A7S2BQF4_9EUKA</name>
<dbReference type="InterPro" id="IPR003409">
    <property type="entry name" value="MORN"/>
</dbReference>
<feature type="region of interest" description="Disordered" evidence="2">
    <location>
        <begin position="95"/>
        <end position="124"/>
    </location>
</feature>
<feature type="compositionally biased region" description="Gly residues" evidence="2">
    <location>
        <begin position="105"/>
        <end position="120"/>
    </location>
</feature>